<keyword evidence="12" id="KW-1185">Reference proteome</keyword>
<evidence type="ECO:0000256" key="7">
    <source>
        <dbReference type="PROSITE-ProRule" id="PRU00284"/>
    </source>
</evidence>
<evidence type="ECO:0000256" key="4">
    <source>
        <dbReference type="ARBA" id="ARBA00023136"/>
    </source>
</evidence>
<dbReference type="RefSeq" id="WP_092021912.1">
    <property type="nucleotide sequence ID" value="NZ_FOUE01000002.1"/>
</dbReference>
<dbReference type="SMART" id="SM00283">
    <property type="entry name" value="MA"/>
    <property type="match status" value="1"/>
</dbReference>
<reference evidence="12" key="1">
    <citation type="submission" date="2016-10" db="EMBL/GenBank/DDBJ databases">
        <authorList>
            <person name="Varghese N."/>
            <person name="Submissions S."/>
        </authorList>
    </citation>
    <scope>NUCLEOTIDE SEQUENCE [LARGE SCALE GENOMIC DNA]</scope>
    <source>
        <strain evidence="12">CGMCC 1.7061</strain>
    </source>
</reference>
<dbReference type="InterPro" id="IPR004089">
    <property type="entry name" value="MCPsignal_dom"/>
</dbReference>
<dbReference type="OrthoDB" id="5914597at2"/>
<dbReference type="GO" id="GO:0006935">
    <property type="term" value="P:chemotaxis"/>
    <property type="evidence" value="ECO:0007669"/>
    <property type="project" value="InterPro"/>
</dbReference>
<dbReference type="InterPro" id="IPR004090">
    <property type="entry name" value="Chemotax_Me-accpt_rcpt"/>
</dbReference>
<sequence>MLKTVRSRILFFAALSTAAVSLLAFTAWAIMSRAEQATHQVVSGDLAESWVLSDLDSDHRRLQGLAFKIKAQLLLWSDIHAEFGEISDNLVKHWAAVSGTPALEGWASEQQEAYDRVSELVSSMSEGIQEESYYRVGQVVDFHLFPAIEPMLAAINARQTESRQQLEAESSLLLDYLQRRQQGLVFGASLALLAIVIITFWLRKTVIVRLQGIERDLLAMESASDLSRLPRVGGSDEVASVGSALAGLVYRFEQFIDDIRGAAKHVSERSETLERQAHEVQESSVTTRKQIGDVNHSMMEIASQASAIEQATADSGQTVTAAVQRNQAVQNELRNSEQAAEHAVDVIDRVSGSIQVLDESSTKIERVIGVIADIAEQTNLLALNAAIEAARAGDQGRGFAVVADEVRNLSRRTSESTEEVRQWVNELLRGVIDVGQLLSEMREAGGQNRSNLTTLKLHLEGMKSQFDELEAHSDDISQAVAAQREEIGRVGRRAKALDSSAEQLIASVDSTLAVSEALRNESRTMNSLASRFTTSR</sequence>
<proteinExistence type="inferred from homology"/>
<organism evidence="11 12">
    <name type="scientific">Marinobacter zhejiangensis</name>
    <dbReference type="NCBI Taxonomy" id="488535"/>
    <lineage>
        <taxon>Bacteria</taxon>
        <taxon>Pseudomonadati</taxon>
        <taxon>Pseudomonadota</taxon>
        <taxon>Gammaproteobacteria</taxon>
        <taxon>Pseudomonadales</taxon>
        <taxon>Marinobacteraceae</taxon>
        <taxon>Marinobacter</taxon>
    </lineage>
</organism>
<feature type="signal peptide" evidence="9">
    <location>
        <begin position="1"/>
        <end position="29"/>
    </location>
</feature>
<dbReference type="PANTHER" id="PTHR32089">
    <property type="entry name" value="METHYL-ACCEPTING CHEMOTAXIS PROTEIN MCPB"/>
    <property type="match status" value="1"/>
</dbReference>
<keyword evidence="2 8" id="KW-0812">Transmembrane</keyword>
<dbReference type="AlphaFoldDB" id="A0A1I4PCK3"/>
<keyword evidence="9" id="KW-0732">Signal</keyword>
<feature type="chain" id="PRO_5011785151" evidence="9">
    <location>
        <begin position="30"/>
        <end position="536"/>
    </location>
</feature>
<feature type="transmembrane region" description="Helical" evidence="8">
    <location>
        <begin position="183"/>
        <end position="202"/>
    </location>
</feature>
<dbReference type="Proteomes" id="UP000198519">
    <property type="component" value="Unassembled WGS sequence"/>
</dbReference>
<evidence type="ECO:0000256" key="6">
    <source>
        <dbReference type="ARBA" id="ARBA00029447"/>
    </source>
</evidence>
<accession>A0A1I4PCK3</accession>
<comment type="similarity">
    <text evidence="6">Belongs to the methyl-accepting chemotaxis (MCP) protein family.</text>
</comment>
<dbReference type="GO" id="GO:0004888">
    <property type="term" value="F:transmembrane signaling receptor activity"/>
    <property type="evidence" value="ECO:0007669"/>
    <property type="project" value="InterPro"/>
</dbReference>
<dbReference type="SUPFAM" id="SSF58104">
    <property type="entry name" value="Methyl-accepting chemotaxis protein (MCP) signaling domain"/>
    <property type="match status" value="1"/>
</dbReference>
<evidence type="ECO:0000256" key="1">
    <source>
        <dbReference type="ARBA" id="ARBA00004370"/>
    </source>
</evidence>
<dbReference type="PRINTS" id="PR00260">
    <property type="entry name" value="CHEMTRNSDUCR"/>
</dbReference>
<dbReference type="Gene3D" id="1.10.287.950">
    <property type="entry name" value="Methyl-accepting chemotaxis protein"/>
    <property type="match status" value="1"/>
</dbReference>
<evidence type="ECO:0000256" key="3">
    <source>
        <dbReference type="ARBA" id="ARBA00022989"/>
    </source>
</evidence>
<evidence type="ECO:0000259" key="10">
    <source>
        <dbReference type="PROSITE" id="PS50111"/>
    </source>
</evidence>
<protein>
    <submittedName>
        <fullName evidence="11">Methyl-accepting chemotaxis protein</fullName>
    </submittedName>
</protein>
<evidence type="ECO:0000256" key="8">
    <source>
        <dbReference type="SAM" id="Phobius"/>
    </source>
</evidence>
<gene>
    <name evidence="11" type="ORF">SAMN04487963_1931</name>
</gene>
<evidence type="ECO:0000313" key="11">
    <source>
        <dbReference type="EMBL" id="SFM25377.1"/>
    </source>
</evidence>
<dbReference type="GO" id="GO:0007165">
    <property type="term" value="P:signal transduction"/>
    <property type="evidence" value="ECO:0007669"/>
    <property type="project" value="UniProtKB-KW"/>
</dbReference>
<feature type="domain" description="Methyl-accepting transducer" evidence="10">
    <location>
        <begin position="262"/>
        <end position="498"/>
    </location>
</feature>
<dbReference type="PANTHER" id="PTHR32089:SF112">
    <property type="entry name" value="LYSOZYME-LIKE PROTEIN-RELATED"/>
    <property type="match status" value="1"/>
</dbReference>
<evidence type="ECO:0000256" key="9">
    <source>
        <dbReference type="SAM" id="SignalP"/>
    </source>
</evidence>
<evidence type="ECO:0000313" key="12">
    <source>
        <dbReference type="Proteomes" id="UP000198519"/>
    </source>
</evidence>
<name>A0A1I4PCK3_9GAMM</name>
<keyword evidence="4 8" id="KW-0472">Membrane</keyword>
<keyword evidence="5 7" id="KW-0807">Transducer</keyword>
<evidence type="ECO:0000256" key="5">
    <source>
        <dbReference type="ARBA" id="ARBA00023224"/>
    </source>
</evidence>
<dbReference type="GO" id="GO:0016020">
    <property type="term" value="C:membrane"/>
    <property type="evidence" value="ECO:0007669"/>
    <property type="project" value="UniProtKB-SubCell"/>
</dbReference>
<dbReference type="Pfam" id="PF00015">
    <property type="entry name" value="MCPsignal"/>
    <property type="match status" value="1"/>
</dbReference>
<dbReference type="STRING" id="488535.SAMN04487963_1931"/>
<dbReference type="PROSITE" id="PS50111">
    <property type="entry name" value="CHEMOTAXIS_TRANSDUC_2"/>
    <property type="match status" value="1"/>
</dbReference>
<evidence type="ECO:0000256" key="2">
    <source>
        <dbReference type="ARBA" id="ARBA00022692"/>
    </source>
</evidence>
<keyword evidence="3 8" id="KW-1133">Transmembrane helix</keyword>
<comment type="subcellular location">
    <subcellularLocation>
        <location evidence="1">Membrane</location>
    </subcellularLocation>
</comment>
<dbReference type="EMBL" id="FOUE01000002">
    <property type="protein sequence ID" value="SFM25377.1"/>
    <property type="molecule type" value="Genomic_DNA"/>
</dbReference>